<reference evidence="1" key="1">
    <citation type="submission" date="2021-06" db="EMBL/GenBank/DDBJ databases">
        <authorList>
            <person name="Kallberg Y."/>
            <person name="Tangrot J."/>
            <person name="Rosling A."/>
        </authorList>
    </citation>
    <scope>NUCLEOTIDE SEQUENCE</scope>
    <source>
        <strain evidence="1">CL551</strain>
    </source>
</reference>
<comment type="caution">
    <text evidence="1">The sequence shown here is derived from an EMBL/GenBank/DDBJ whole genome shotgun (WGS) entry which is preliminary data.</text>
</comment>
<protein>
    <submittedName>
        <fullName evidence="1">15689_t:CDS:1</fullName>
    </submittedName>
</protein>
<dbReference type="Pfam" id="PF00400">
    <property type="entry name" value="WD40"/>
    <property type="match status" value="1"/>
</dbReference>
<dbReference type="SMART" id="SM00320">
    <property type="entry name" value="WD40"/>
    <property type="match status" value="2"/>
</dbReference>
<dbReference type="SUPFAM" id="SSF50978">
    <property type="entry name" value="WD40 repeat-like"/>
    <property type="match status" value="1"/>
</dbReference>
<accession>A0A9N9EDQ6</accession>
<proteinExistence type="predicted"/>
<evidence type="ECO:0000313" key="2">
    <source>
        <dbReference type="Proteomes" id="UP000789342"/>
    </source>
</evidence>
<dbReference type="PANTHER" id="PTHR16220:SF0">
    <property type="entry name" value="WD REPEAT-CONTAINING PROTEIN WRAP73"/>
    <property type="match status" value="1"/>
</dbReference>
<gene>
    <name evidence="1" type="ORF">AMORRO_LOCUS10813</name>
</gene>
<organism evidence="1 2">
    <name type="scientific">Acaulospora morrowiae</name>
    <dbReference type="NCBI Taxonomy" id="94023"/>
    <lineage>
        <taxon>Eukaryota</taxon>
        <taxon>Fungi</taxon>
        <taxon>Fungi incertae sedis</taxon>
        <taxon>Mucoromycota</taxon>
        <taxon>Glomeromycotina</taxon>
        <taxon>Glomeromycetes</taxon>
        <taxon>Diversisporales</taxon>
        <taxon>Acaulosporaceae</taxon>
        <taxon>Acaulospora</taxon>
    </lineage>
</organism>
<dbReference type="GO" id="GO:1990811">
    <property type="term" value="C:MWP complex"/>
    <property type="evidence" value="ECO:0007669"/>
    <property type="project" value="TreeGrafter"/>
</dbReference>
<dbReference type="PANTHER" id="PTHR16220">
    <property type="entry name" value="WD REPEAT PROTEIN 8-RELATED"/>
    <property type="match status" value="1"/>
</dbReference>
<dbReference type="InterPro" id="IPR015943">
    <property type="entry name" value="WD40/YVTN_repeat-like_dom_sf"/>
</dbReference>
<dbReference type="OrthoDB" id="308690at2759"/>
<dbReference type="EMBL" id="CAJVPV010012531">
    <property type="protein sequence ID" value="CAG8670759.1"/>
    <property type="molecule type" value="Genomic_DNA"/>
</dbReference>
<dbReference type="Gene3D" id="2.130.10.10">
    <property type="entry name" value="YVTN repeat-like/Quinoprotein amine dehydrogenase"/>
    <property type="match status" value="1"/>
</dbReference>
<dbReference type="GO" id="GO:1990810">
    <property type="term" value="P:microtubule anchoring at mitotic spindle pole body"/>
    <property type="evidence" value="ECO:0007669"/>
    <property type="project" value="TreeGrafter"/>
</dbReference>
<dbReference type="Proteomes" id="UP000789342">
    <property type="component" value="Unassembled WGS sequence"/>
</dbReference>
<name>A0A9N9EDQ6_9GLOM</name>
<keyword evidence="2" id="KW-1185">Reference proteome</keyword>
<dbReference type="InterPro" id="IPR036322">
    <property type="entry name" value="WD40_repeat_dom_sf"/>
</dbReference>
<dbReference type="GO" id="GO:0005815">
    <property type="term" value="C:microtubule organizing center"/>
    <property type="evidence" value="ECO:0007669"/>
    <property type="project" value="TreeGrafter"/>
</dbReference>
<sequence>MDFTELYKQTSYNVKFSPDVKYLVTAVQQKLVVREAATLQILSIFSYPNIINKVEWTRDSELILAACSSHNLVAGLYFRKDGRYFILARRIEGKDIISIYYCEDAWTLVKQFFIYYDLQMEDLLLFGIIIWKRRKLIYTSDGQCLQKYNENTVLGVKCVTWAPSSQFLAVGSYDQKIRLLDYYSWKPTIEFTHFNDISDDDILHPEVGVGVCKFNSTGSLIASCNDNMPECLWIWDISKRKLIAVIVQLMTIKQFCRNPIEPELLAICCGNDNIYF</sequence>
<evidence type="ECO:0000313" key="1">
    <source>
        <dbReference type="EMBL" id="CAG8670759.1"/>
    </source>
</evidence>
<dbReference type="InterPro" id="IPR052778">
    <property type="entry name" value="Centrosome-WD_assoc"/>
</dbReference>
<dbReference type="InterPro" id="IPR001680">
    <property type="entry name" value="WD40_rpt"/>
</dbReference>
<dbReference type="AlphaFoldDB" id="A0A9N9EDQ6"/>